<feature type="region of interest" description="Disordered" evidence="1">
    <location>
        <begin position="889"/>
        <end position="917"/>
    </location>
</feature>
<comment type="caution">
    <text evidence="2">The sequence shown here is derived from an EMBL/GenBank/DDBJ whole genome shotgun (WGS) entry which is preliminary data.</text>
</comment>
<feature type="region of interest" description="Disordered" evidence="1">
    <location>
        <begin position="1"/>
        <end position="26"/>
    </location>
</feature>
<feature type="region of interest" description="Disordered" evidence="1">
    <location>
        <begin position="939"/>
        <end position="1031"/>
    </location>
</feature>
<sequence>MSLQRFRSNSSSLVLDAPSSPTSFSSNVPQLDDISILTRCEPINVPLPSSPNWSHERLFQDPSPLSNSSRLSLSPMVGAAGVMKKLLKMRRGYTNSTGGIGVGLAGAPLSPTAMPSFVIVGGQGAMAAGSTVYDVDLFQSLPPSPRHPPFMAALSATHSSISPSSPKSPTFPHFMLTRFTGRDHRPPPMQISSPLMTPIRSRSPLGLSGSDSIHEPPAILPTRNNRKKLNRRSLSADSLWAAKGQRPPMERSIGSDGSIERASRQWKGRILEAIADDDDGDGDSKQSVESGLLSAQTRHKKQLQDQNDPELDFYKNPVDFLKMHHNLNTIPEIWPSRSKRESSVPFRRQSESSLLSRVLEMKNNHSETLSTKDLVPDSTQGDDDEVNPFGPGSCWKDLDPSSCPTELDVDAEYRSLLSSVDIMLVPTISSPTKFYDCPKSRQLVRTYLTAGEREFDEVVEYGFPSNAVIEDRDGRVKDCRFLTLRLTLTPWHARADESKLYGPGDAEKHMALKELVNRFFLRTSSLLSSSPPRATSDQKHPTGKGRKSPALTLSDNSNSHSQPTMHSAAPNHARSTQEVHPFDNIHTASPSLSLSLSSPLSLSFPSSMSTVNHTEEPESNPLSPTTPTAYSGKQTMSSSPPKNTVRNRTTSMPRKDKGFRILDPSASPTIRSVRSTGLLSNRDPAELYCTSPPSTPSPTSPKYGGYIHLLQQPLTPPRKGSLSAFSLPLNINASNHLNAVPATATATLAHEDYQTALAPVIPPRRKASSPTILSNEAEIHQHRPLKVDAVPVRVGSARSRTAPALFTTAAVKANATQSQSPSHAHFRSLQAVTTTNTTGTTASVTTGTTTLPIPIPGARNSVRASTSTIGRYPHQQLFINGMVDVDRHNSSVTTTSTTGSRIPRASSKKRLNRSASSANNIKSTMEVATRRPIIMSTSTLTSSAASSPTSISTSTSPQGYENPLVTSKKIRTRTNSNSNTNIQTRTRTRIRTSSQECSAASSIHPLHTNNDHNINNNKKNNNSNSNSHVNAAPDAHHHLCIQRTQYIPTVSTH</sequence>
<feature type="compositionally biased region" description="Low complexity" evidence="1">
    <location>
        <begin position="939"/>
        <end position="957"/>
    </location>
</feature>
<feature type="compositionally biased region" description="Low complexity" evidence="1">
    <location>
        <begin position="973"/>
        <end position="995"/>
    </location>
</feature>
<dbReference type="AlphaFoldDB" id="A0A1Y2H1W6"/>
<feature type="region of interest" description="Disordered" evidence="1">
    <location>
        <begin position="527"/>
        <end position="674"/>
    </location>
</feature>
<dbReference type="EMBL" id="MCFF01000002">
    <property type="protein sequence ID" value="ORZ28560.1"/>
    <property type="molecule type" value="Genomic_DNA"/>
</dbReference>
<name>A0A1Y2H1W6_9FUNG</name>
<feature type="compositionally biased region" description="Polar residues" evidence="1">
    <location>
        <begin position="285"/>
        <end position="296"/>
    </location>
</feature>
<feature type="region of interest" description="Disordered" evidence="1">
    <location>
        <begin position="840"/>
        <end position="859"/>
    </location>
</feature>
<evidence type="ECO:0000313" key="3">
    <source>
        <dbReference type="Proteomes" id="UP000193648"/>
    </source>
</evidence>
<dbReference type="GeneID" id="33571491"/>
<feature type="compositionally biased region" description="Low complexity" evidence="1">
    <location>
        <begin position="589"/>
        <end position="609"/>
    </location>
</feature>
<protein>
    <submittedName>
        <fullName evidence="2">Uncharacterized protein</fullName>
    </submittedName>
</protein>
<dbReference type="InParanoid" id="A0A1Y2H1W6"/>
<dbReference type="Proteomes" id="UP000193648">
    <property type="component" value="Unassembled WGS sequence"/>
</dbReference>
<organism evidence="2 3">
    <name type="scientific">Lobosporangium transversale</name>
    <dbReference type="NCBI Taxonomy" id="64571"/>
    <lineage>
        <taxon>Eukaryota</taxon>
        <taxon>Fungi</taxon>
        <taxon>Fungi incertae sedis</taxon>
        <taxon>Mucoromycota</taxon>
        <taxon>Mortierellomycotina</taxon>
        <taxon>Mortierellomycetes</taxon>
        <taxon>Mortierellales</taxon>
        <taxon>Mortierellaceae</taxon>
        <taxon>Lobosporangium</taxon>
    </lineage>
</organism>
<gene>
    <name evidence="2" type="ORF">BCR41DRAFT_418609</name>
</gene>
<feature type="compositionally biased region" description="Low complexity" evidence="1">
    <location>
        <begin position="840"/>
        <end position="852"/>
    </location>
</feature>
<feature type="region of interest" description="Disordered" evidence="1">
    <location>
        <begin position="205"/>
        <end position="261"/>
    </location>
</feature>
<reference evidence="2 3" key="1">
    <citation type="submission" date="2016-07" db="EMBL/GenBank/DDBJ databases">
        <title>Pervasive Adenine N6-methylation of Active Genes in Fungi.</title>
        <authorList>
            <consortium name="DOE Joint Genome Institute"/>
            <person name="Mondo S.J."/>
            <person name="Dannebaum R.O."/>
            <person name="Kuo R.C."/>
            <person name="Labutti K."/>
            <person name="Haridas S."/>
            <person name="Kuo A."/>
            <person name="Salamov A."/>
            <person name="Ahrendt S.R."/>
            <person name="Lipzen A."/>
            <person name="Sullivan W."/>
            <person name="Andreopoulos W.B."/>
            <person name="Clum A."/>
            <person name="Lindquist E."/>
            <person name="Daum C."/>
            <person name="Ramamoorthy G.K."/>
            <person name="Gryganskyi A."/>
            <person name="Culley D."/>
            <person name="Magnuson J.K."/>
            <person name="James T.Y."/>
            <person name="O'Malley M.A."/>
            <person name="Stajich J.E."/>
            <person name="Spatafora J.W."/>
            <person name="Visel A."/>
            <person name="Grigoriev I.V."/>
        </authorList>
    </citation>
    <scope>NUCLEOTIDE SEQUENCE [LARGE SCALE GENOMIC DNA]</scope>
    <source>
        <strain evidence="2 3">NRRL 3116</strain>
    </source>
</reference>
<evidence type="ECO:0000256" key="1">
    <source>
        <dbReference type="SAM" id="MobiDB-lite"/>
    </source>
</evidence>
<feature type="compositionally biased region" description="Polar residues" evidence="1">
    <location>
        <begin position="551"/>
        <end position="565"/>
    </location>
</feature>
<feature type="compositionally biased region" description="Low complexity" evidence="1">
    <location>
        <begin position="890"/>
        <end position="900"/>
    </location>
</feature>
<accession>A0A1Y2H1W6</accession>
<feature type="compositionally biased region" description="Polar residues" evidence="1">
    <location>
        <begin position="620"/>
        <end position="652"/>
    </location>
</feature>
<dbReference type="OrthoDB" id="5380370at2759"/>
<keyword evidence="3" id="KW-1185">Reference proteome</keyword>
<evidence type="ECO:0000313" key="2">
    <source>
        <dbReference type="EMBL" id="ORZ28560.1"/>
    </source>
</evidence>
<proteinExistence type="predicted"/>
<dbReference type="RefSeq" id="XP_021886245.1">
    <property type="nucleotide sequence ID" value="XM_022029648.1"/>
</dbReference>
<feature type="compositionally biased region" description="Low complexity" evidence="1">
    <location>
        <begin position="1011"/>
        <end position="1030"/>
    </location>
</feature>
<feature type="region of interest" description="Disordered" evidence="1">
    <location>
        <begin position="274"/>
        <end position="311"/>
    </location>
</feature>